<dbReference type="AlphaFoldDB" id="A0A6J3KP72"/>
<proteinExistence type="predicted"/>
<dbReference type="GeneID" id="117236218"/>
<gene>
    <name evidence="2" type="primary">LOC117236218</name>
</gene>
<name>A0A6J3KP72_9HYME</name>
<protein>
    <submittedName>
        <fullName evidence="2">Uncharacterized protein LOC117236218 isoform X1</fullName>
    </submittedName>
</protein>
<keyword evidence="1" id="KW-1185">Reference proteome</keyword>
<dbReference type="Proteomes" id="UP000504631">
    <property type="component" value="Unplaced"/>
</dbReference>
<accession>A0A6J3KP72</accession>
<evidence type="ECO:0000313" key="2">
    <source>
        <dbReference type="RefSeq" id="XP_033354855.1"/>
    </source>
</evidence>
<sequence length="108" mass="12587">MLLIPNLPNFTRLRANFKRLFQTRNIHVSLNETGSREVRGGVLIVCIWWRDLMQSHDRNHGSVTWSAHGASMRYDSPARKKNCRTADSFYRRHRKLAFTDSTIGINDT</sequence>
<evidence type="ECO:0000313" key="1">
    <source>
        <dbReference type="Proteomes" id="UP000504631"/>
    </source>
</evidence>
<organism evidence="1 2">
    <name type="scientific">Bombus vosnesenskii</name>
    <dbReference type="NCBI Taxonomy" id="207650"/>
    <lineage>
        <taxon>Eukaryota</taxon>
        <taxon>Metazoa</taxon>
        <taxon>Ecdysozoa</taxon>
        <taxon>Arthropoda</taxon>
        <taxon>Hexapoda</taxon>
        <taxon>Insecta</taxon>
        <taxon>Pterygota</taxon>
        <taxon>Neoptera</taxon>
        <taxon>Endopterygota</taxon>
        <taxon>Hymenoptera</taxon>
        <taxon>Apocrita</taxon>
        <taxon>Aculeata</taxon>
        <taxon>Apoidea</taxon>
        <taxon>Anthophila</taxon>
        <taxon>Apidae</taxon>
        <taxon>Bombus</taxon>
        <taxon>Pyrobombus</taxon>
    </lineage>
</organism>
<reference evidence="2" key="1">
    <citation type="submission" date="2025-08" db="UniProtKB">
        <authorList>
            <consortium name="RefSeq"/>
        </authorList>
    </citation>
    <scope>IDENTIFICATION</scope>
    <source>
        <tissue evidence="2">Muscle</tissue>
    </source>
</reference>
<dbReference type="RefSeq" id="XP_033354855.1">
    <property type="nucleotide sequence ID" value="XM_033498964.1"/>
</dbReference>
<dbReference type="KEGG" id="bvk:117236218"/>